<dbReference type="AlphaFoldDB" id="A0AAW0PGF8"/>
<gene>
    <name evidence="2" type="ORF">WMY93_007458</name>
</gene>
<evidence type="ECO:0000313" key="2">
    <source>
        <dbReference type="EMBL" id="KAK7925148.1"/>
    </source>
</evidence>
<evidence type="ECO:0008006" key="4">
    <source>
        <dbReference type="Google" id="ProtNLM"/>
    </source>
</evidence>
<feature type="compositionally biased region" description="Basic residues" evidence="1">
    <location>
        <begin position="221"/>
        <end position="240"/>
    </location>
</feature>
<evidence type="ECO:0000256" key="1">
    <source>
        <dbReference type="SAM" id="MobiDB-lite"/>
    </source>
</evidence>
<name>A0AAW0PGF8_9GOBI</name>
<dbReference type="SUPFAM" id="SSF52540">
    <property type="entry name" value="P-loop containing nucleoside triphosphate hydrolases"/>
    <property type="match status" value="1"/>
</dbReference>
<feature type="region of interest" description="Disordered" evidence="1">
    <location>
        <begin position="219"/>
        <end position="252"/>
    </location>
</feature>
<dbReference type="Gene3D" id="3.40.50.300">
    <property type="entry name" value="P-loop containing nucleotide triphosphate hydrolases"/>
    <property type="match status" value="1"/>
</dbReference>
<dbReference type="PANTHER" id="PTHR32046:SF14">
    <property type="match status" value="1"/>
</dbReference>
<dbReference type="PANTHER" id="PTHR32046">
    <property type="entry name" value="G DOMAIN-CONTAINING PROTEIN"/>
    <property type="match status" value="1"/>
</dbReference>
<evidence type="ECO:0000313" key="3">
    <source>
        <dbReference type="Proteomes" id="UP001460270"/>
    </source>
</evidence>
<dbReference type="InterPro" id="IPR027417">
    <property type="entry name" value="P-loop_NTPase"/>
</dbReference>
<dbReference type="EMBL" id="JBBPFD010000005">
    <property type="protein sequence ID" value="KAK7925148.1"/>
    <property type="molecule type" value="Genomic_DNA"/>
</dbReference>
<organism evidence="2 3">
    <name type="scientific">Mugilogobius chulae</name>
    <name type="common">yellowstripe goby</name>
    <dbReference type="NCBI Taxonomy" id="88201"/>
    <lineage>
        <taxon>Eukaryota</taxon>
        <taxon>Metazoa</taxon>
        <taxon>Chordata</taxon>
        <taxon>Craniata</taxon>
        <taxon>Vertebrata</taxon>
        <taxon>Euteleostomi</taxon>
        <taxon>Actinopterygii</taxon>
        <taxon>Neopterygii</taxon>
        <taxon>Teleostei</taxon>
        <taxon>Neoteleostei</taxon>
        <taxon>Acanthomorphata</taxon>
        <taxon>Gobiaria</taxon>
        <taxon>Gobiiformes</taxon>
        <taxon>Gobioidei</taxon>
        <taxon>Gobiidae</taxon>
        <taxon>Gobionellinae</taxon>
        <taxon>Mugilogobius</taxon>
    </lineage>
</organism>
<comment type="caution">
    <text evidence="2">The sequence shown here is derived from an EMBL/GenBank/DDBJ whole genome shotgun (WGS) entry which is preliminary data.</text>
</comment>
<keyword evidence="3" id="KW-1185">Reference proteome</keyword>
<proteinExistence type="predicted"/>
<sequence>MSASSLPQRLPEVLKEKLQPFRTEKCPLPIFQFPLVDEELNVPGCRRFSFGEENMDNKQTARSWRALAGQLPLQTGEGGSGGDAGCESDVEVTVYRLNYQDGFQVNYTLTIIDTPGFGDTRGIERDQLITEQIRELFTAASGVSDIDAVCIVVPSSLPAPHAIAEDIEENIRVLVTFADGQRPPVLEAITASEVPCPKKNKIPLHFKFNNSALFANNNLQRKSRMRKRKKRNKKKKRSKGLTRCSGTWATEA</sequence>
<dbReference type="Proteomes" id="UP001460270">
    <property type="component" value="Unassembled WGS sequence"/>
</dbReference>
<dbReference type="CDD" id="cd00882">
    <property type="entry name" value="Ras_like_GTPase"/>
    <property type="match status" value="1"/>
</dbReference>
<reference evidence="3" key="1">
    <citation type="submission" date="2024-04" db="EMBL/GenBank/DDBJ databases">
        <title>Salinicola lusitanus LLJ914,a marine bacterium isolated from the Okinawa Trough.</title>
        <authorList>
            <person name="Li J."/>
        </authorList>
    </citation>
    <scope>NUCLEOTIDE SEQUENCE [LARGE SCALE GENOMIC DNA]</scope>
</reference>
<protein>
    <recommendedName>
        <fullName evidence="4">Septin-type G domain-containing protein</fullName>
    </recommendedName>
</protein>
<accession>A0AAW0PGF8</accession>